<evidence type="ECO:0008006" key="2">
    <source>
        <dbReference type="Google" id="ProtNLM"/>
    </source>
</evidence>
<name>A0A0F9K972_9ZZZZ</name>
<protein>
    <recommendedName>
        <fullName evidence="2">Peptidase S74 domain-containing protein</fullName>
    </recommendedName>
</protein>
<dbReference type="AlphaFoldDB" id="A0A0F9K972"/>
<feature type="non-terminal residue" evidence="1">
    <location>
        <position position="1"/>
    </location>
</feature>
<comment type="caution">
    <text evidence="1">The sequence shown here is derived from an EMBL/GenBank/DDBJ whole genome shotgun (WGS) entry which is preliminary data.</text>
</comment>
<evidence type="ECO:0000313" key="1">
    <source>
        <dbReference type="EMBL" id="KKM71196.1"/>
    </source>
</evidence>
<dbReference type="EMBL" id="LAZR01009682">
    <property type="protein sequence ID" value="KKM71196.1"/>
    <property type="molecule type" value="Genomic_DNA"/>
</dbReference>
<reference evidence="1" key="1">
    <citation type="journal article" date="2015" name="Nature">
        <title>Complex archaea that bridge the gap between prokaryotes and eukaryotes.</title>
        <authorList>
            <person name="Spang A."/>
            <person name="Saw J.H."/>
            <person name="Jorgensen S.L."/>
            <person name="Zaremba-Niedzwiedzka K."/>
            <person name="Martijn J."/>
            <person name="Lind A.E."/>
            <person name="van Eijk R."/>
            <person name="Schleper C."/>
            <person name="Guy L."/>
            <person name="Ettema T.J."/>
        </authorList>
    </citation>
    <scope>NUCLEOTIDE SEQUENCE</scope>
</reference>
<proteinExistence type="predicted"/>
<gene>
    <name evidence="1" type="ORF">LCGC14_1433040</name>
</gene>
<sequence length="608" mass="60830">IGATTISATQWGYLGACGVGGGQIMANLTTGESTQLEAIGTTTITAGQWGILGGLAGTLTATELNYVDGVTSAIQTQLNAKLDDAADEIKNTHIDWGSGAGQVDADDVPESATRFWGAETGATADQTGVEIVTLLEALAGAAKLSHDSGLSDISSDDHHAQTHTIVSHDTTATGANLNTLTDDSMADTLHRHSELSASDGTPDAVVSVDSDGILYADAAPVGIDILYSGVIGAHLTVGNNLVVDGNVGVGISPTYRLQVENANVGGSETIWVKNTDNSNIASHARMYVQAGGTSGGDAFVVTSISGGVTWSMGVDNSDSDNWKLSATTGLGTPRVTVTSGGLFGIGVTPLYPLHVDIDSPASQLLALYEGTSAATYIRIGISADTGEDAQVSFMEAGSTKWSIGNRASDDSFHIATGVGGFGEDELTIYSTGNVDIAIGKAGSTVGKRFRVSNGQDNAAIGGNGGTVEISQGGDGGIGGGNEGGDGGSVNIAVGGDGRVGGDGGTVTMAAADPGGVTSGVDGTVTIGSVGAADAVLNVYGTINDLTPYWTGPALPAVQAIKADGKGDLDHDSLPLACQSLLSNGVKGRNIGMTLSLITKAVQELAAAA</sequence>
<accession>A0A0F9K972</accession>
<organism evidence="1">
    <name type="scientific">marine sediment metagenome</name>
    <dbReference type="NCBI Taxonomy" id="412755"/>
    <lineage>
        <taxon>unclassified sequences</taxon>
        <taxon>metagenomes</taxon>
        <taxon>ecological metagenomes</taxon>
    </lineage>
</organism>